<keyword evidence="1" id="KW-0677">Repeat</keyword>
<evidence type="ECO:0000313" key="4">
    <source>
        <dbReference type="EMBL" id="KJK67524.1"/>
    </source>
</evidence>
<dbReference type="SUPFAM" id="SSF48403">
    <property type="entry name" value="Ankyrin repeat"/>
    <property type="match status" value="1"/>
</dbReference>
<dbReference type="AlphaFoldDB" id="A0A0F0II99"/>
<gene>
    <name evidence="4" type="ORF">P875_00117081</name>
</gene>
<dbReference type="Proteomes" id="UP000033540">
    <property type="component" value="Unassembled WGS sequence"/>
</dbReference>
<dbReference type="InterPro" id="IPR002110">
    <property type="entry name" value="Ankyrin_rpt"/>
</dbReference>
<evidence type="ECO:0000313" key="5">
    <source>
        <dbReference type="Proteomes" id="UP000033540"/>
    </source>
</evidence>
<accession>A0A0F0II99</accession>
<name>A0A0F0II99_ASPPU</name>
<dbReference type="OrthoDB" id="20872at2759"/>
<dbReference type="PANTHER" id="PTHR24198">
    <property type="entry name" value="ANKYRIN REPEAT AND PROTEIN KINASE DOMAIN-CONTAINING PROTEIN"/>
    <property type="match status" value="1"/>
</dbReference>
<evidence type="ECO:0000256" key="2">
    <source>
        <dbReference type="ARBA" id="ARBA00023043"/>
    </source>
</evidence>
<feature type="repeat" description="ANK" evidence="3">
    <location>
        <begin position="31"/>
        <end position="63"/>
    </location>
</feature>
<proteinExistence type="predicted"/>
<protein>
    <submittedName>
        <fullName evidence="4">Ankyrin repeats 3 copy</fullName>
    </submittedName>
</protein>
<sequence>MDIYKAASQGSIDAIKVAVEQGCDVDGPNKDGKTPLWFAVQSGQAEACRFLMSLGATVEAQNPSILEVAVRGGHADIIALLWPHCNAERKYRSLESAISLGFHEIADFMIETGVFEYRNSEVSGTESLIKDGFPERESTVYQQWERYLFVRRGQKLPLHHILFDYALLLAAKAGRNAGLRLVKFLLGESMADVNCKIMINGQFETPLTAAAEKGNLEILAALIDHPKIDLTLCGKYNWPAFLHLLAGPLSISTERGRVIARQLAYKAAPNRFFIDSREIRLQGAFQNVLRFGDNGLVKQVIDLVRGAAGILILPLLIRANDVDGLTWVLHSDAVSSTKPPPAFWVLLCQYFECHQDQDALGLFAHVAEFLVEKEIWNQAILKCLHARNFSFIQQFFYPLSEAPPKEVTEETLVGFPAASTDPFVIQEWSSQGFARVALWNAIHCGLWKSPSFENLLFVNTDLNGPDPHPNGPGRPELEIIPHAFFDDPSGAAQMTFLRSAPPPAGPNPPDPHLHSYQMELIRLEQQNKRRLIIAGDTRSPLSWAAKSHNAPLVDALLLSPQVNVNSRDSHDRTALMYAIAVNDRPIVERLLNHRDIDLNLRDVEGRTAIFYAAQGEDLSIVQLLGGTQKVDFSIRNKNGKNVKEFAKKAKLKQDIVAALSN</sequence>
<evidence type="ECO:0000256" key="3">
    <source>
        <dbReference type="PROSITE-ProRule" id="PRU00023"/>
    </source>
</evidence>
<dbReference type="PROSITE" id="PS50088">
    <property type="entry name" value="ANK_REPEAT"/>
    <property type="match status" value="1"/>
</dbReference>
<dbReference type="Pfam" id="PF12796">
    <property type="entry name" value="Ank_2"/>
    <property type="match status" value="2"/>
</dbReference>
<dbReference type="Gene3D" id="1.25.40.20">
    <property type="entry name" value="Ankyrin repeat-containing domain"/>
    <property type="match status" value="3"/>
</dbReference>
<dbReference type="SMART" id="SM00248">
    <property type="entry name" value="ANK"/>
    <property type="match status" value="6"/>
</dbReference>
<reference evidence="4 5" key="1">
    <citation type="submission" date="2015-02" db="EMBL/GenBank/DDBJ databases">
        <title>Draft genome sequence of Aspergillus parasiticus SU-1.</title>
        <authorList>
            <person name="Yu J."/>
            <person name="Fedorova N."/>
            <person name="Yin Y."/>
            <person name="Losada L."/>
            <person name="Zafar N."/>
            <person name="Taujale R."/>
            <person name="Ehrlich K.C."/>
            <person name="Bhatnagar D."/>
            <person name="Cleveland T.E."/>
            <person name="Bennett J.W."/>
            <person name="Nierman W.C."/>
        </authorList>
    </citation>
    <scope>NUCLEOTIDE SEQUENCE [LARGE SCALE GENOMIC DNA]</scope>
    <source>
        <strain evidence="5">ATCC 56775 / NRRL 5862 / SRRC 143 / SU-1</strain>
    </source>
</reference>
<dbReference type="EMBL" id="JZEE01000191">
    <property type="protein sequence ID" value="KJK67524.1"/>
    <property type="molecule type" value="Genomic_DNA"/>
</dbReference>
<organism evidence="4 5">
    <name type="scientific">Aspergillus parasiticus (strain ATCC 56775 / NRRL 5862 / SRRC 143 / SU-1)</name>
    <dbReference type="NCBI Taxonomy" id="1403190"/>
    <lineage>
        <taxon>Eukaryota</taxon>
        <taxon>Fungi</taxon>
        <taxon>Dikarya</taxon>
        <taxon>Ascomycota</taxon>
        <taxon>Pezizomycotina</taxon>
        <taxon>Eurotiomycetes</taxon>
        <taxon>Eurotiomycetidae</taxon>
        <taxon>Eurotiales</taxon>
        <taxon>Aspergillaceae</taxon>
        <taxon>Aspergillus</taxon>
        <taxon>Aspergillus subgen. Circumdati</taxon>
    </lineage>
</organism>
<keyword evidence="2 3" id="KW-0040">ANK repeat</keyword>
<evidence type="ECO:0000256" key="1">
    <source>
        <dbReference type="ARBA" id="ARBA00022737"/>
    </source>
</evidence>
<dbReference type="InterPro" id="IPR036770">
    <property type="entry name" value="Ankyrin_rpt-contain_sf"/>
</dbReference>
<comment type="caution">
    <text evidence="4">The sequence shown here is derived from an EMBL/GenBank/DDBJ whole genome shotgun (WGS) entry which is preliminary data.</text>
</comment>
<dbReference type="PANTHER" id="PTHR24198:SF165">
    <property type="entry name" value="ANKYRIN REPEAT-CONTAINING PROTEIN-RELATED"/>
    <property type="match status" value="1"/>
</dbReference>
<dbReference type="PROSITE" id="PS50297">
    <property type="entry name" value="ANK_REP_REGION"/>
    <property type="match status" value="1"/>
</dbReference>
<dbReference type="STRING" id="1403190.A0A0F0II99"/>